<dbReference type="GO" id="GO:0003824">
    <property type="term" value="F:catalytic activity"/>
    <property type="evidence" value="ECO:0007669"/>
    <property type="project" value="UniProtKB-ARBA"/>
</dbReference>
<comment type="caution">
    <text evidence="2">The sequence shown here is derived from an EMBL/GenBank/DDBJ whole genome shotgun (WGS) entry which is preliminary data.</text>
</comment>
<protein>
    <submittedName>
        <fullName evidence="2">Acetoin dehydrogenase</fullName>
    </submittedName>
</protein>
<dbReference type="Pfam" id="PF12697">
    <property type="entry name" value="Abhydrolase_6"/>
    <property type="match status" value="1"/>
</dbReference>
<gene>
    <name evidence="2" type="ORF">KVA01_12680</name>
</gene>
<sequence length="275" mass="29771">MTEFSRSGLAYRAGGEGTPVLLIHGIGRSRADWNEQHELLEGSHRVLSVDLPGFGETPVPAEGGMTLARLADDVAGLLRELETGPVHVVGNSLGGAVAMQLTADHPELVRSLLLADSAGLGRGVSPALRLATIPVLGERAMRPSREGARRSERAMYHDPAFVTDERVERGYQLAGHPGGTRAFLEMLRSLGGVAGVKKGWRASLLPRVRATGRPVFIVWGDKDTVLPFRHMARGAAYFGARSHRFPDTGHGPQIERAEEFARLASEFWDEVDSRS</sequence>
<feature type="domain" description="AB hydrolase-1" evidence="1">
    <location>
        <begin position="20"/>
        <end position="262"/>
    </location>
</feature>
<organism evidence="2 3">
    <name type="scientific">Kocuria varians</name>
    <name type="common">Micrococcus varians</name>
    <dbReference type="NCBI Taxonomy" id="1272"/>
    <lineage>
        <taxon>Bacteria</taxon>
        <taxon>Bacillati</taxon>
        <taxon>Actinomycetota</taxon>
        <taxon>Actinomycetes</taxon>
        <taxon>Micrococcales</taxon>
        <taxon>Micrococcaceae</taxon>
        <taxon>Kocuria</taxon>
    </lineage>
</organism>
<name>A0A4Y4D692_KOCVA</name>
<evidence type="ECO:0000259" key="1">
    <source>
        <dbReference type="Pfam" id="PF12697"/>
    </source>
</evidence>
<dbReference type="PRINTS" id="PR00111">
    <property type="entry name" value="ABHYDROLASE"/>
</dbReference>
<dbReference type="Gene3D" id="3.40.50.1820">
    <property type="entry name" value="alpha/beta hydrolase"/>
    <property type="match status" value="1"/>
</dbReference>
<evidence type="ECO:0000313" key="3">
    <source>
        <dbReference type="Proteomes" id="UP000315730"/>
    </source>
</evidence>
<reference evidence="2 3" key="1">
    <citation type="submission" date="2019-06" db="EMBL/GenBank/DDBJ databases">
        <title>Whole genome shotgun sequence of Kocuria varians NBRC 15358.</title>
        <authorList>
            <person name="Hosoyama A."/>
            <person name="Uohara A."/>
            <person name="Ohji S."/>
            <person name="Ichikawa N."/>
        </authorList>
    </citation>
    <scope>NUCLEOTIDE SEQUENCE [LARGE SCALE GENOMIC DNA]</scope>
    <source>
        <strain evidence="2 3">NBRC 15358</strain>
    </source>
</reference>
<dbReference type="PANTHER" id="PTHR43689">
    <property type="entry name" value="HYDROLASE"/>
    <property type="match status" value="1"/>
</dbReference>
<dbReference type="InterPro" id="IPR029058">
    <property type="entry name" value="AB_hydrolase_fold"/>
</dbReference>
<accession>A0A4Y4D692</accession>
<dbReference type="STRING" id="1272.GCA_900014985_01158"/>
<keyword evidence="3" id="KW-1185">Reference proteome</keyword>
<dbReference type="RefSeq" id="WP_141269394.1">
    <property type="nucleotide sequence ID" value="NZ_BJNW01000009.1"/>
</dbReference>
<proteinExistence type="predicted"/>
<evidence type="ECO:0000313" key="2">
    <source>
        <dbReference type="EMBL" id="GEC99113.1"/>
    </source>
</evidence>
<dbReference type="OrthoDB" id="5902829at2"/>
<dbReference type="AlphaFoldDB" id="A0A4Y4D692"/>
<dbReference type="PANTHER" id="PTHR43689:SF8">
    <property type="entry name" value="ALPHA_BETA-HYDROLASES SUPERFAMILY PROTEIN"/>
    <property type="match status" value="1"/>
</dbReference>
<dbReference type="Proteomes" id="UP000315730">
    <property type="component" value="Unassembled WGS sequence"/>
</dbReference>
<dbReference type="EMBL" id="BJNW01000009">
    <property type="protein sequence ID" value="GEC99113.1"/>
    <property type="molecule type" value="Genomic_DNA"/>
</dbReference>
<dbReference type="InterPro" id="IPR000073">
    <property type="entry name" value="AB_hydrolase_1"/>
</dbReference>
<dbReference type="SUPFAM" id="SSF53474">
    <property type="entry name" value="alpha/beta-Hydrolases"/>
    <property type="match status" value="1"/>
</dbReference>